<keyword evidence="1" id="KW-0472">Membrane</keyword>
<reference evidence="2 3" key="1">
    <citation type="journal article" date="2016" name="Nat. Commun.">
        <title>Thousands of microbial genomes shed light on interconnected biogeochemical processes in an aquifer system.</title>
        <authorList>
            <person name="Anantharaman K."/>
            <person name="Brown C.T."/>
            <person name="Hug L.A."/>
            <person name="Sharon I."/>
            <person name="Castelle C.J."/>
            <person name="Probst A.J."/>
            <person name="Thomas B.C."/>
            <person name="Singh A."/>
            <person name="Wilkins M.J."/>
            <person name="Karaoz U."/>
            <person name="Brodie E.L."/>
            <person name="Williams K.H."/>
            <person name="Hubbard S.S."/>
            <person name="Banfield J.F."/>
        </authorList>
    </citation>
    <scope>NUCLEOTIDE SEQUENCE [LARGE SCALE GENOMIC DNA]</scope>
</reference>
<evidence type="ECO:0000256" key="1">
    <source>
        <dbReference type="SAM" id="Phobius"/>
    </source>
</evidence>
<dbReference type="EMBL" id="MFJB01000057">
    <property type="protein sequence ID" value="OGF99551.1"/>
    <property type="molecule type" value="Genomic_DNA"/>
</dbReference>
<proteinExistence type="predicted"/>
<protein>
    <recommendedName>
        <fullName evidence="4">Regulatory protein YycH domain-containing protein</fullName>
    </recommendedName>
</protein>
<keyword evidence="1" id="KW-1133">Transmembrane helix</keyword>
<gene>
    <name evidence="2" type="ORF">A2153_04385</name>
</gene>
<feature type="transmembrane region" description="Helical" evidence="1">
    <location>
        <begin position="27"/>
        <end position="51"/>
    </location>
</feature>
<evidence type="ECO:0000313" key="2">
    <source>
        <dbReference type="EMBL" id="OGF99551.1"/>
    </source>
</evidence>
<organism evidence="2 3">
    <name type="scientific">Candidatus Gottesmanbacteria bacterium RBG_16_38_7b</name>
    <dbReference type="NCBI Taxonomy" id="1798372"/>
    <lineage>
        <taxon>Bacteria</taxon>
        <taxon>Candidatus Gottesmaniibacteriota</taxon>
    </lineage>
</organism>
<keyword evidence="1" id="KW-0812">Transmembrane</keyword>
<comment type="caution">
    <text evidence="2">The sequence shown here is derived from an EMBL/GenBank/DDBJ whole genome shotgun (WGS) entry which is preliminary data.</text>
</comment>
<name>A0A1F5YI62_9BACT</name>
<evidence type="ECO:0000313" key="3">
    <source>
        <dbReference type="Proteomes" id="UP000177396"/>
    </source>
</evidence>
<dbReference type="Proteomes" id="UP000177396">
    <property type="component" value="Unassembled WGS sequence"/>
</dbReference>
<accession>A0A1F5YI62</accession>
<sequence length="364" mass="41365">MILTWLTVYTQFMANLTEISIGVRKTVLYLGILLIFFLILKFIIGLAIQYYKTTHQPLPTIPNVLFGKLPKPIFIKGAVSSTGMTFTLQNIEGRPPETTASGKVYAMPKKSYTFESGEEAKKLAKSLGFEELPIIDTVYYYYTKQSDPNLTLFVDGTNLNFQLKYNYLSDISIFKIGRISGLDEVINNVRSYLSSRNLFDDTILNGNVTSEILIYDDRLKKLVPASSLSTTQAVRINYFRKEIDGMNVLDEEFDKSFNYVIYMPASGKPPNNISEISYIFWPIDMLNFATYPLISAEEAYQALTGGSAFVINRGDNSNEIIIRKIYPAYYDTSAPQPYLQPIFVFEGDNNFAAYYPAVRPEYLE</sequence>
<dbReference type="AlphaFoldDB" id="A0A1F5YI62"/>
<evidence type="ECO:0008006" key="4">
    <source>
        <dbReference type="Google" id="ProtNLM"/>
    </source>
</evidence>